<keyword evidence="2" id="KW-1185">Reference proteome</keyword>
<protein>
    <submittedName>
        <fullName evidence="1">Uncharacterized protein</fullName>
    </submittedName>
</protein>
<comment type="caution">
    <text evidence="1">The sequence shown here is derived from an EMBL/GenBank/DDBJ whole genome shotgun (WGS) entry which is preliminary data.</text>
</comment>
<reference evidence="1 2" key="1">
    <citation type="submission" date="2021-06" db="EMBL/GenBank/DDBJ databases">
        <title>Caerostris darwini draft genome.</title>
        <authorList>
            <person name="Kono N."/>
            <person name="Arakawa K."/>
        </authorList>
    </citation>
    <scope>NUCLEOTIDE SEQUENCE [LARGE SCALE GENOMIC DNA]</scope>
</reference>
<accession>A0AAV4S574</accession>
<proteinExistence type="predicted"/>
<organism evidence="1 2">
    <name type="scientific">Caerostris darwini</name>
    <dbReference type="NCBI Taxonomy" id="1538125"/>
    <lineage>
        <taxon>Eukaryota</taxon>
        <taxon>Metazoa</taxon>
        <taxon>Ecdysozoa</taxon>
        <taxon>Arthropoda</taxon>
        <taxon>Chelicerata</taxon>
        <taxon>Arachnida</taxon>
        <taxon>Araneae</taxon>
        <taxon>Araneomorphae</taxon>
        <taxon>Entelegynae</taxon>
        <taxon>Araneoidea</taxon>
        <taxon>Araneidae</taxon>
        <taxon>Caerostris</taxon>
    </lineage>
</organism>
<name>A0AAV4S574_9ARAC</name>
<gene>
    <name evidence="1" type="ORF">CDAR_239051</name>
</gene>
<dbReference type="EMBL" id="BPLQ01007354">
    <property type="protein sequence ID" value="GIY29663.1"/>
    <property type="molecule type" value="Genomic_DNA"/>
</dbReference>
<evidence type="ECO:0000313" key="1">
    <source>
        <dbReference type="EMBL" id="GIY29663.1"/>
    </source>
</evidence>
<dbReference type="Proteomes" id="UP001054837">
    <property type="component" value="Unassembled WGS sequence"/>
</dbReference>
<evidence type="ECO:0000313" key="2">
    <source>
        <dbReference type="Proteomes" id="UP001054837"/>
    </source>
</evidence>
<dbReference type="AlphaFoldDB" id="A0AAV4S574"/>
<sequence length="113" mass="12707">MVPRGTIMVVGMTTRRSAKNQLGVKKSHQTLFFGGDFPRQKSILQPGLSFQGNTETTITLIAQPLVFQTHPRNEEGGRSMAGWSQNAEMFYARVFVLLHCGHSLPLDWRMNCL</sequence>